<keyword evidence="2" id="KW-1185">Reference proteome</keyword>
<sequence length="115" mass="13448">MNKDQMQMKGEDWQGKGHIPTIKKHMELNFQPISKSQSSIRTSRRFYCTELKLGELQQLSSRRYKYLYLVVYARYSTSVGRIPSATAFSEREQTSSQLKRKLGKDTYYANHQTAS</sequence>
<evidence type="ECO:0000313" key="1">
    <source>
        <dbReference type="EMBL" id="VDP47607.1"/>
    </source>
</evidence>
<organism evidence="1 2">
    <name type="scientific">Schistosoma margrebowiei</name>
    <dbReference type="NCBI Taxonomy" id="48269"/>
    <lineage>
        <taxon>Eukaryota</taxon>
        <taxon>Metazoa</taxon>
        <taxon>Spiralia</taxon>
        <taxon>Lophotrochozoa</taxon>
        <taxon>Platyhelminthes</taxon>
        <taxon>Trematoda</taxon>
        <taxon>Digenea</taxon>
        <taxon>Strigeidida</taxon>
        <taxon>Schistosomatoidea</taxon>
        <taxon>Schistosomatidae</taxon>
        <taxon>Schistosoma</taxon>
    </lineage>
</organism>
<evidence type="ECO:0000313" key="2">
    <source>
        <dbReference type="Proteomes" id="UP000277204"/>
    </source>
</evidence>
<gene>
    <name evidence="1" type="ORF">SMRZ_LOCUS23528</name>
</gene>
<accession>A0A183N5F3</accession>
<reference evidence="1 2" key="1">
    <citation type="submission" date="2018-11" db="EMBL/GenBank/DDBJ databases">
        <authorList>
            <consortium name="Pathogen Informatics"/>
        </authorList>
    </citation>
    <scope>NUCLEOTIDE SEQUENCE [LARGE SCALE GENOMIC DNA]</scope>
    <source>
        <strain evidence="1 2">Zambia</strain>
    </source>
</reference>
<name>A0A183N5F3_9TREM</name>
<proteinExistence type="predicted"/>
<dbReference type="Proteomes" id="UP000277204">
    <property type="component" value="Unassembled WGS sequence"/>
</dbReference>
<dbReference type="EMBL" id="UZAI01019774">
    <property type="protein sequence ID" value="VDP47607.1"/>
    <property type="molecule type" value="Genomic_DNA"/>
</dbReference>
<protein>
    <submittedName>
        <fullName evidence="1">Uncharacterized protein</fullName>
    </submittedName>
</protein>
<dbReference type="AlphaFoldDB" id="A0A183N5F3"/>